<keyword evidence="1" id="KW-1133">Transmembrane helix</keyword>
<evidence type="ECO:0000313" key="2">
    <source>
        <dbReference type="EMBL" id="AFK48148.1"/>
    </source>
</evidence>
<keyword evidence="1" id="KW-0472">Membrane</keyword>
<accession>I3T6K6</accession>
<evidence type="ECO:0000313" key="3">
    <source>
        <dbReference type="EMBL" id="RHN57517.1"/>
    </source>
</evidence>
<sequence>MCKCARERKFSWMLAPPTETYHQQNINCKSKEPTTNPHTFLGFSFILFIHSFILAPYHFTEMEKKQTVSVN</sequence>
<feature type="transmembrane region" description="Helical" evidence="1">
    <location>
        <begin position="40"/>
        <end position="59"/>
    </location>
</feature>
<proteinExistence type="evidence at transcript level"/>
<dbReference type="EMBL" id="PSQE01000005">
    <property type="protein sequence ID" value="RHN57517.1"/>
    <property type="molecule type" value="Genomic_DNA"/>
</dbReference>
<evidence type="ECO:0008006" key="4">
    <source>
        <dbReference type="Google" id="ProtNLM"/>
    </source>
</evidence>
<gene>
    <name evidence="3" type="ORF">MtrunA17_Chr5g0441231</name>
</gene>
<dbReference type="Proteomes" id="UP000265566">
    <property type="component" value="Chromosome 5"/>
</dbReference>
<dbReference type="Gramene" id="rna33070">
    <property type="protein sequence ID" value="RHN57517.1"/>
    <property type="gene ID" value="gene33070"/>
</dbReference>
<reference evidence="3" key="2">
    <citation type="journal article" date="2018" name="Nat. Plants">
        <title>Whole-genome landscape of Medicago truncatula symbiotic genes.</title>
        <authorList>
            <person name="Pecrix Y."/>
            <person name="Gamas P."/>
            <person name="Carrere S."/>
        </authorList>
    </citation>
    <scope>NUCLEOTIDE SEQUENCE</scope>
    <source>
        <tissue evidence="3">Leaves</tissue>
    </source>
</reference>
<organism evidence="2">
    <name type="scientific">Medicago truncatula</name>
    <name type="common">Barrel medic</name>
    <name type="synonym">Medicago tribuloides</name>
    <dbReference type="NCBI Taxonomy" id="3880"/>
    <lineage>
        <taxon>Eukaryota</taxon>
        <taxon>Viridiplantae</taxon>
        <taxon>Streptophyta</taxon>
        <taxon>Embryophyta</taxon>
        <taxon>Tracheophyta</taxon>
        <taxon>Spermatophyta</taxon>
        <taxon>Magnoliopsida</taxon>
        <taxon>eudicotyledons</taxon>
        <taxon>Gunneridae</taxon>
        <taxon>Pentapetalae</taxon>
        <taxon>rosids</taxon>
        <taxon>fabids</taxon>
        <taxon>Fabales</taxon>
        <taxon>Fabaceae</taxon>
        <taxon>Papilionoideae</taxon>
        <taxon>50 kb inversion clade</taxon>
        <taxon>NPAAA clade</taxon>
        <taxon>Hologalegina</taxon>
        <taxon>IRL clade</taxon>
        <taxon>Trifolieae</taxon>
        <taxon>Medicago</taxon>
    </lineage>
</organism>
<reference evidence="2" key="1">
    <citation type="submission" date="2012-05" db="EMBL/GenBank/DDBJ databases">
        <authorList>
            <person name="Krishnakumar V."/>
            <person name="Cheung F."/>
            <person name="Xiao Y."/>
            <person name="Chan A."/>
            <person name="Moskal W.A."/>
            <person name="Town C.D."/>
        </authorList>
    </citation>
    <scope>NUCLEOTIDE SEQUENCE</scope>
</reference>
<evidence type="ECO:0000256" key="1">
    <source>
        <dbReference type="SAM" id="Phobius"/>
    </source>
</evidence>
<dbReference type="AlphaFoldDB" id="I3T6K6"/>
<keyword evidence="1" id="KW-0812">Transmembrane</keyword>
<dbReference type="EMBL" id="BT148354">
    <property type="protein sequence ID" value="AFK48148.1"/>
    <property type="molecule type" value="mRNA"/>
</dbReference>
<protein>
    <recommendedName>
        <fullName evidence="4">Transmembrane protein</fullName>
    </recommendedName>
</protein>
<name>I3T6K6_MEDTR</name>